<reference evidence="2" key="2">
    <citation type="submission" date="2022-01" db="EMBL/GenBank/DDBJ databases">
        <title>Collection of gut derived symbiotic bacterial strains cultured from healthy donors.</title>
        <authorList>
            <person name="Lin H."/>
            <person name="Kohout C."/>
            <person name="Waligurski E."/>
            <person name="Pamer E.G."/>
        </authorList>
    </citation>
    <scope>NUCLEOTIDE SEQUENCE</scope>
    <source>
        <strain evidence="2">DFI.1.149</strain>
    </source>
</reference>
<dbReference type="Proteomes" id="UP001199750">
    <property type="component" value="Unassembled WGS sequence"/>
</dbReference>
<evidence type="ECO:0000256" key="1">
    <source>
        <dbReference type="SAM" id="Phobius"/>
    </source>
</evidence>
<dbReference type="AlphaFoldDB" id="A0A1Y3ZNT8"/>
<evidence type="ECO:0000313" key="2">
    <source>
        <dbReference type="EMBL" id="MCG4959019.1"/>
    </source>
</evidence>
<dbReference type="Proteomes" id="UP000284434">
    <property type="component" value="Unassembled WGS sequence"/>
</dbReference>
<dbReference type="EMBL" id="QRYC01000001">
    <property type="protein sequence ID" value="RGU58934.1"/>
    <property type="molecule type" value="Genomic_DNA"/>
</dbReference>
<accession>A0A1Y3ZNT8</accession>
<reference evidence="7 8" key="1">
    <citation type="submission" date="2018-08" db="EMBL/GenBank/DDBJ databases">
        <title>A genome reference for cultivated species of the human gut microbiota.</title>
        <authorList>
            <person name="Zou Y."/>
            <person name="Xue W."/>
            <person name="Luo G."/>
        </authorList>
    </citation>
    <scope>NUCLEOTIDE SEQUENCE [LARGE SCALE GENOMIC DNA]</scope>
    <source>
        <strain evidence="5 7">AF14-6AC</strain>
        <strain evidence="4 8">AF16-14</strain>
        <strain evidence="6 9">OF03-11</strain>
    </source>
</reference>
<proteinExistence type="predicted"/>
<evidence type="ECO:0000313" key="5">
    <source>
        <dbReference type="EMBL" id="RGV27129.1"/>
    </source>
</evidence>
<dbReference type="EMBL" id="QRYW01000015">
    <property type="protein sequence ID" value="RGV27129.1"/>
    <property type="molecule type" value="Genomic_DNA"/>
</dbReference>
<keyword evidence="1" id="KW-1133">Transmembrane helix</keyword>
<feature type="transmembrane region" description="Helical" evidence="1">
    <location>
        <begin position="111"/>
        <end position="134"/>
    </location>
</feature>
<feature type="transmembrane region" description="Helical" evidence="1">
    <location>
        <begin position="140"/>
        <end position="161"/>
    </location>
</feature>
<dbReference type="EMBL" id="QSCO01000004">
    <property type="protein sequence ID" value="RGY08953.1"/>
    <property type="molecule type" value="Genomic_DNA"/>
</dbReference>
<sequence>MSNIKFVIHLFVLLLLQLTILDNIQLHSYVYINIYILAIYILPYRLRNATILFFGFFLGLFVDLANHTMGIHAAATTLLAYIRPRLLMLTSNREQIDDIQGKQKISDFGWFFKYVFISTAIFNTVLILCETFSVHNFVITGLRILFSTLASTFFILLYYFIALKKKQNQ</sequence>
<dbReference type="EMBL" id="JAQMRD010000001">
    <property type="protein sequence ID" value="MDB9221719.1"/>
    <property type="molecule type" value="Genomic_DNA"/>
</dbReference>
<dbReference type="Proteomes" id="UP000283426">
    <property type="component" value="Unassembled WGS sequence"/>
</dbReference>
<evidence type="ECO:0000313" key="3">
    <source>
        <dbReference type="EMBL" id="MDB9221719.1"/>
    </source>
</evidence>
<dbReference type="EMBL" id="JAKNDN010000006">
    <property type="protein sequence ID" value="MCG4959019.1"/>
    <property type="molecule type" value="Genomic_DNA"/>
</dbReference>
<organism evidence="4 8">
    <name type="scientific">Odoribacter splanchnicus</name>
    <dbReference type="NCBI Taxonomy" id="28118"/>
    <lineage>
        <taxon>Bacteria</taxon>
        <taxon>Pseudomonadati</taxon>
        <taxon>Bacteroidota</taxon>
        <taxon>Bacteroidia</taxon>
        <taxon>Bacteroidales</taxon>
        <taxon>Odoribacteraceae</taxon>
        <taxon>Odoribacter</taxon>
    </lineage>
</organism>
<evidence type="ECO:0000313" key="6">
    <source>
        <dbReference type="EMBL" id="RGY08953.1"/>
    </source>
</evidence>
<evidence type="ECO:0000313" key="7">
    <source>
        <dbReference type="Proteomes" id="UP000283426"/>
    </source>
</evidence>
<comment type="caution">
    <text evidence="4">The sequence shown here is derived from an EMBL/GenBank/DDBJ whole genome shotgun (WGS) entry which is preliminary data.</text>
</comment>
<reference evidence="3" key="3">
    <citation type="submission" date="2023-01" db="EMBL/GenBank/DDBJ databases">
        <title>Human gut microbiome strain richness.</title>
        <authorList>
            <person name="Chen-Liaw A."/>
        </authorList>
    </citation>
    <scope>NUCLEOTIDE SEQUENCE</scope>
    <source>
        <strain evidence="3">RTP21484st1_B7_RTP21484_190118</strain>
    </source>
</reference>
<keyword evidence="1" id="KW-0812">Transmembrane</keyword>
<gene>
    <name evidence="5" type="ORF">DWW24_08245</name>
    <name evidence="4" type="ORF">DWW57_00615</name>
    <name evidence="6" type="ORF">DXA53_03635</name>
    <name evidence="2" type="ORF">L0P03_03990</name>
    <name evidence="3" type="ORF">PN645_01710</name>
</gene>
<dbReference type="Proteomes" id="UP001212263">
    <property type="component" value="Unassembled WGS sequence"/>
</dbReference>
<evidence type="ECO:0000313" key="9">
    <source>
        <dbReference type="Proteomes" id="UP000284434"/>
    </source>
</evidence>
<feature type="transmembrane region" description="Helical" evidence="1">
    <location>
        <begin position="6"/>
        <end position="21"/>
    </location>
</feature>
<evidence type="ECO:0000313" key="8">
    <source>
        <dbReference type="Proteomes" id="UP000284243"/>
    </source>
</evidence>
<feature type="transmembrane region" description="Helical" evidence="1">
    <location>
        <begin position="52"/>
        <end position="82"/>
    </location>
</feature>
<keyword evidence="1" id="KW-0472">Membrane</keyword>
<name>A0A1Y3ZNT8_9BACT</name>
<dbReference type="Proteomes" id="UP000284243">
    <property type="component" value="Unassembled WGS sequence"/>
</dbReference>
<dbReference type="GeneID" id="61273969"/>
<evidence type="ECO:0000313" key="4">
    <source>
        <dbReference type="EMBL" id="RGU58934.1"/>
    </source>
</evidence>
<dbReference type="RefSeq" id="WP_013611050.1">
    <property type="nucleotide sequence ID" value="NZ_BAABYK010000001.1"/>
</dbReference>
<protein>
    <submittedName>
        <fullName evidence="4">Rod shape-determining protein MreD</fullName>
    </submittedName>
</protein>